<protein>
    <submittedName>
        <fullName evidence="1">Uncharacterized protein</fullName>
    </submittedName>
</protein>
<dbReference type="RefSeq" id="WP_210124956.1">
    <property type="nucleotide sequence ID" value="NZ_JANILD010000002.1"/>
</dbReference>
<evidence type="ECO:0000313" key="2">
    <source>
        <dbReference type="Proteomes" id="UP001204068"/>
    </source>
</evidence>
<sequence>MINKISDEKSCFEVGKNGVGTITEWRVNVDVVDIFRVADVNGHLLAFKGFINKNYKIEREEVVKKQLSIFDI</sequence>
<dbReference type="Proteomes" id="UP001204068">
    <property type="component" value="Unassembled WGS sequence"/>
</dbReference>
<name>A0AAW5LMU9_MAMSC</name>
<dbReference type="AlphaFoldDB" id="A0AAW5LMU9"/>
<organism evidence="1 2">
    <name type="scientific">Mammaliicoccus sciuri</name>
    <name type="common">Staphylococcus sciuri</name>
    <dbReference type="NCBI Taxonomy" id="1296"/>
    <lineage>
        <taxon>Bacteria</taxon>
        <taxon>Bacillati</taxon>
        <taxon>Bacillota</taxon>
        <taxon>Bacilli</taxon>
        <taxon>Bacillales</taxon>
        <taxon>Staphylococcaceae</taxon>
        <taxon>Mammaliicoccus</taxon>
    </lineage>
</organism>
<proteinExistence type="predicted"/>
<evidence type="ECO:0000313" key="1">
    <source>
        <dbReference type="EMBL" id="MCQ9303083.1"/>
    </source>
</evidence>
<reference evidence="1" key="1">
    <citation type="submission" date="2022-07" db="EMBL/GenBank/DDBJ databases">
        <title>Bacterial species isolated from the porcine tonsil microbiota.</title>
        <authorList>
            <person name="Oliveira I.M.F."/>
        </authorList>
    </citation>
    <scope>NUCLEOTIDE SEQUENCE</scope>
    <source>
        <strain evidence="1">8QC2O2</strain>
    </source>
</reference>
<accession>A0AAW5LMU9</accession>
<comment type="caution">
    <text evidence="1">The sequence shown here is derived from an EMBL/GenBank/DDBJ whole genome shotgun (WGS) entry which is preliminary data.</text>
</comment>
<dbReference type="EMBL" id="JANILD010000002">
    <property type="protein sequence ID" value="MCQ9303083.1"/>
    <property type="molecule type" value="Genomic_DNA"/>
</dbReference>
<gene>
    <name evidence="1" type="ORF">NQ032_05530</name>
</gene>